<evidence type="ECO:0000256" key="11">
    <source>
        <dbReference type="ARBA" id="ARBA00023201"/>
    </source>
</evidence>
<feature type="transmembrane region" description="Helical" evidence="12">
    <location>
        <begin position="286"/>
        <end position="310"/>
    </location>
</feature>
<dbReference type="PANTHER" id="PTHR10110">
    <property type="entry name" value="SODIUM/HYDROGEN EXCHANGER"/>
    <property type="match status" value="1"/>
</dbReference>
<feature type="transmembrane region" description="Helical" evidence="12">
    <location>
        <begin position="234"/>
        <end position="252"/>
    </location>
</feature>
<feature type="transmembrane region" description="Helical" evidence="12">
    <location>
        <begin position="381"/>
        <end position="402"/>
    </location>
</feature>
<feature type="domain" description="Cation/H+ exchanger transmembrane" evidence="13">
    <location>
        <begin position="14"/>
        <end position="406"/>
    </location>
</feature>
<keyword evidence="3" id="KW-0813">Transport</keyword>
<evidence type="ECO:0000256" key="5">
    <source>
        <dbReference type="ARBA" id="ARBA00022475"/>
    </source>
</evidence>
<organism evidence="14 15">
    <name type="scientific">Candidatus Lloydbacteria bacterium RIFCSPHIGHO2_02_FULL_54_17</name>
    <dbReference type="NCBI Taxonomy" id="1798664"/>
    <lineage>
        <taxon>Bacteria</taxon>
        <taxon>Candidatus Lloydiibacteriota</taxon>
    </lineage>
</organism>
<evidence type="ECO:0000256" key="4">
    <source>
        <dbReference type="ARBA" id="ARBA00022449"/>
    </source>
</evidence>
<evidence type="ECO:0000256" key="8">
    <source>
        <dbReference type="ARBA" id="ARBA00023053"/>
    </source>
</evidence>
<evidence type="ECO:0000313" key="14">
    <source>
        <dbReference type="EMBL" id="OGZ11779.1"/>
    </source>
</evidence>
<proteinExistence type="inferred from homology"/>
<feature type="transmembrane region" description="Helical" evidence="12">
    <location>
        <begin position="355"/>
        <end position="375"/>
    </location>
</feature>
<feature type="transmembrane region" description="Helical" evidence="12">
    <location>
        <begin position="101"/>
        <end position="123"/>
    </location>
</feature>
<dbReference type="GO" id="GO:0015386">
    <property type="term" value="F:potassium:proton antiporter activity"/>
    <property type="evidence" value="ECO:0007669"/>
    <property type="project" value="TreeGrafter"/>
</dbReference>
<dbReference type="EMBL" id="MHLO01000029">
    <property type="protein sequence ID" value="OGZ11779.1"/>
    <property type="molecule type" value="Genomic_DNA"/>
</dbReference>
<dbReference type="GO" id="GO:0015385">
    <property type="term" value="F:sodium:proton antiporter activity"/>
    <property type="evidence" value="ECO:0007669"/>
    <property type="project" value="InterPro"/>
</dbReference>
<dbReference type="InterPro" id="IPR006153">
    <property type="entry name" value="Cation/H_exchanger_TM"/>
</dbReference>
<evidence type="ECO:0000256" key="2">
    <source>
        <dbReference type="ARBA" id="ARBA00007367"/>
    </source>
</evidence>
<name>A0A1G2DDS1_9BACT</name>
<dbReference type="GO" id="GO:0005886">
    <property type="term" value="C:plasma membrane"/>
    <property type="evidence" value="ECO:0007669"/>
    <property type="project" value="UniProtKB-SubCell"/>
</dbReference>
<protein>
    <submittedName>
        <fullName evidence="14">Sodium:proton antiporter</fullName>
    </submittedName>
</protein>
<keyword evidence="6 12" id="KW-0812">Transmembrane</keyword>
<feature type="transmembrane region" description="Helical" evidence="12">
    <location>
        <begin position="129"/>
        <end position="151"/>
    </location>
</feature>
<dbReference type="AlphaFoldDB" id="A0A1G2DDS1"/>
<comment type="subcellular location">
    <subcellularLocation>
        <location evidence="1">Cell membrane</location>
        <topology evidence="1">Multi-pass membrane protein</topology>
    </subcellularLocation>
</comment>
<feature type="transmembrane region" description="Helical" evidence="12">
    <location>
        <begin position="6"/>
        <end position="24"/>
    </location>
</feature>
<feature type="transmembrane region" description="Helical" evidence="12">
    <location>
        <begin position="202"/>
        <end position="222"/>
    </location>
</feature>
<dbReference type="Proteomes" id="UP000178636">
    <property type="component" value="Unassembled WGS sequence"/>
</dbReference>
<sequence length="417" mass="44716">MHWYDTVALLLTTSALFSFLNYKFFRLPKTVGLMLISLVAVFALFGLREIGVDMIAPATKAVQSIDFSEALLQGILCFLLFAGALHINLGEFLEQKWPIGILASLGVVISAAVIGTGAYFLFPLFGFELPFLMCLLFGALISPTDPVATLALLKTAKVPESVKMKIAGEALFNDGTGVVLFVVLLALFSGDAPVTTSGVALLFLREAAGGILYGLAIGYAAFELIRRVDDYHVEILLSLALVAGGYALASVLHVSGPLAVVVAGLVIGNHARKFGMSEKTRHNLDIFWNVVDDILNVLLFVLVGFEALLVNVKFTYALAGFAVIPLVLFGRFASVSLSSFVSYTLKPFGRNAIPLLTWGGLRGGVSFALALALPHGESRDALILITYMVVVFSVLVQGLTMGRLVRRFESDKSVTAS</sequence>
<keyword evidence="11" id="KW-0739">Sodium transport</keyword>
<evidence type="ECO:0000256" key="6">
    <source>
        <dbReference type="ARBA" id="ARBA00022692"/>
    </source>
</evidence>
<evidence type="ECO:0000256" key="1">
    <source>
        <dbReference type="ARBA" id="ARBA00004651"/>
    </source>
</evidence>
<dbReference type="STRING" id="1798664.A3C93_02490"/>
<evidence type="ECO:0000313" key="15">
    <source>
        <dbReference type="Proteomes" id="UP000178636"/>
    </source>
</evidence>
<keyword evidence="7 12" id="KW-1133">Transmembrane helix</keyword>
<feature type="transmembrane region" description="Helical" evidence="12">
    <location>
        <begin position="70"/>
        <end position="89"/>
    </location>
</feature>
<evidence type="ECO:0000259" key="13">
    <source>
        <dbReference type="Pfam" id="PF00999"/>
    </source>
</evidence>
<evidence type="ECO:0000256" key="7">
    <source>
        <dbReference type="ARBA" id="ARBA00022989"/>
    </source>
</evidence>
<evidence type="ECO:0000256" key="9">
    <source>
        <dbReference type="ARBA" id="ARBA00023065"/>
    </source>
</evidence>
<evidence type="ECO:0000256" key="12">
    <source>
        <dbReference type="SAM" id="Phobius"/>
    </source>
</evidence>
<feature type="transmembrane region" description="Helical" evidence="12">
    <location>
        <begin position="316"/>
        <end position="343"/>
    </location>
</feature>
<keyword evidence="8" id="KW-0915">Sodium</keyword>
<keyword evidence="4" id="KW-0050">Antiport</keyword>
<accession>A0A1G2DDS1</accession>
<keyword evidence="9" id="KW-0406">Ion transport</keyword>
<keyword evidence="10 12" id="KW-0472">Membrane</keyword>
<reference evidence="14 15" key="1">
    <citation type="journal article" date="2016" name="Nat. Commun.">
        <title>Thousands of microbial genomes shed light on interconnected biogeochemical processes in an aquifer system.</title>
        <authorList>
            <person name="Anantharaman K."/>
            <person name="Brown C.T."/>
            <person name="Hug L.A."/>
            <person name="Sharon I."/>
            <person name="Castelle C.J."/>
            <person name="Probst A.J."/>
            <person name="Thomas B.C."/>
            <person name="Singh A."/>
            <person name="Wilkins M.J."/>
            <person name="Karaoz U."/>
            <person name="Brodie E.L."/>
            <person name="Williams K.H."/>
            <person name="Hubbard S.S."/>
            <person name="Banfield J.F."/>
        </authorList>
    </citation>
    <scope>NUCLEOTIDE SEQUENCE [LARGE SCALE GENOMIC DNA]</scope>
</reference>
<comment type="similarity">
    <text evidence="2">Belongs to the monovalent cation:proton antiporter 1 (CPA1) transporter (TC 2.A.36) family.</text>
</comment>
<dbReference type="PANTHER" id="PTHR10110:SF195">
    <property type="entry name" value="NA(+)_H(+) ANTIPORTER NHAS2"/>
    <property type="match status" value="1"/>
</dbReference>
<dbReference type="Pfam" id="PF00999">
    <property type="entry name" value="Na_H_Exchanger"/>
    <property type="match status" value="1"/>
</dbReference>
<evidence type="ECO:0000256" key="10">
    <source>
        <dbReference type="ARBA" id="ARBA00023136"/>
    </source>
</evidence>
<dbReference type="GO" id="GO:0051453">
    <property type="term" value="P:regulation of intracellular pH"/>
    <property type="evidence" value="ECO:0007669"/>
    <property type="project" value="TreeGrafter"/>
</dbReference>
<evidence type="ECO:0000256" key="3">
    <source>
        <dbReference type="ARBA" id="ARBA00022448"/>
    </source>
</evidence>
<dbReference type="InterPro" id="IPR018422">
    <property type="entry name" value="Cation/H_exchanger_CPA1"/>
</dbReference>
<dbReference type="Gene3D" id="6.10.140.1330">
    <property type="match status" value="1"/>
</dbReference>
<feature type="transmembrane region" description="Helical" evidence="12">
    <location>
        <begin position="171"/>
        <end position="190"/>
    </location>
</feature>
<gene>
    <name evidence="14" type="ORF">A3C93_02490</name>
</gene>
<comment type="caution">
    <text evidence="14">The sequence shown here is derived from an EMBL/GenBank/DDBJ whole genome shotgun (WGS) entry which is preliminary data.</text>
</comment>
<feature type="transmembrane region" description="Helical" evidence="12">
    <location>
        <begin position="31"/>
        <end position="50"/>
    </location>
</feature>
<keyword evidence="5" id="KW-1003">Cell membrane</keyword>
<dbReference type="GO" id="GO:0098719">
    <property type="term" value="P:sodium ion import across plasma membrane"/>
    <property type="evidence" value="ECO:0007669"/>
    <property type="project" value="TreeGrafter"/>
</dbReference>